<evidence type="ECO:0000313" key="4">
    <source>
        <dbReference type="EMBL" id="SOV83926.1"/>
    </source>
</evidence>
<dbReference type="AlphaFoldDB" id="A0A2P9DSE0"/>
<feature type="chain" id="PRO_5015145677" evidence="3">
    <location>
        <begin position="24"/>
        <end position="349"/>
    </location>
</feature>
<dbReference type="VEuPathDB" id="PlasmoDB:PRG01_0016300"/>
<evidence type="ECO:0000256" key="2">
    <source>
        <dbReference type="SAM" id="Phobius"/>
    </source>
</evidence>
<proteinExistence type="predicted"/>
<keyword evidence="2" id="KW-0472">Membrane</keyword>
<evidence type="ECO:0000313" key="5">
    <source>
        <dbReference type="Proteomes" id="UP000240500"/>
    </source>
</evidence>
<protein>
    <submittedName>
        <fullName evidence="4">Rifin PIR protein, putative</fullName>
    </submittedName>
</protein>
<dbReference type="VEuPathDB" id="PlasmoDB:PRCDC_0010100"/>
<feature type="region of interest" description="Disordered" evidence="1">
    <location>
        <begin position="77"/>
        <end position="98"/>
    </location>
</feature>
<keyword evidence="2" id="KW-1133">Transmembrane helix</keyword>
<dbReference type="Proteomes" id="UP000240500">
    <property type="component" value="Unassembled WGS sequence"/>
</dbReference>
<accession>A0A2P9DSE0</accession>
<feature type="signal peptide" evidence="3">
    <location>
        <begin position="1"/>
        <end position="23"/>
    </location>
</feature>
<evidence type="ECO:0000256" key="1">
    <source>
        <dbReference type="SAM" id="MobiDB-lite"/>
    </source>
</evidence>
<reference evidence="4 5" key="1">
    <citation type="submission" date="2016-09" db="EMBL/GenBank/DDBJ databases">
        <authorList>
            <consortium name="Pathogen Informatics"/>
        </authorList>
    </citation>
    <scope>NUCLEOTIDE SEQUENCE [LARGE SCALE GENOMIC DNA]</scope>
</reference>
<keyword evidence="2" id="KW-0812">Transmembrane</keyword>
<dbReference type="EMBL" id="OFAE01000005">
    <property type="protein sequence ID" value="SOV83926.1"/>
    <property type="molecule type" value="Genomic_DNA"/>
</dbReference>
<evidence type="ECO:0000256" key="3">
    <source>
        <dbReference type="SAM" id="SignalP"/>
    </source>
</evidence>
<dbReference type="Pfam" id="PF02009">
    <property type="entry name" value="RIFIN"/>
    <property type="match status" value="1"/>
</dbReference>
<keyword evidence="3" id="KW-0732">Signal</keyword>
<sequence>MKLHYSKILLFVFPLTILLTSSSYEHNKNKPYTTQHHTPIYTSRVLSEKDTQSSIYDKDADMKSVKENFHRQTSQRFEEYEERMKDKRQKRKEERNKNIQKIIEKDKKEKSLAEKVEKCCLKCGCTLGGVAASVGIFGTVAVKELAKAAIATAMVEGEAAAIATAAEKGTEAGIKAVIEGITREFGVSSLGNKALLSYFTETKYTDVSLISSSINIEYNQASCLRGGNIIHKPICTLMWQKSKAAGEITEMTQWGVVSDRKVIETTVKSIVSDANIAAAAAEQQATEEAIKASTLAIEAKYASCQTAIIASVVALLIIVLVMIIIYLVLRYRRKKKMNKKAQYTKLLNQ</sequence>
<feature type="transmembrane region" description="Helical" evidence="2">
    <location>
        <begin position="307"/>
        <end position="329"/>
    </location>
</feature>
<dbReference type="NCBIfam" id="TIGR01477">
    <property type="entry name" value="RIFIN"/>
    <property type="match status" value="1"/>
</dbReference>
<organism evidence="4 5">
    <name type="scientific">Plasmodium reichenowi</name>
    <dbReference type="NCBI Taxonomy" id="5854"/>
    <lineage>
        <taxon>Eukaryota</taxon>
        <taxon>Sar</taxon>
        <taxon>Alveolata</taxon>
        <taxon>Apicomplexa</taxon>
        <taxon>Aconoidasida</taxon>
        <taxon>Haemosporida</taxon>
        <taxon>Plasmodiidae</taxon>
        <taxon>Plasmodium</taxon>
        <taxon>Plasmodium (Laverania)</taxon>
    </lineage>
</organism>
<name>A0A2P9DSE0_PLARE</name>
<dbReference type="InterPro" id="IPR006373">
    <property type="entry name" value="VSA_Rifin"/>
</dbReference>
<gene>
    <name evidence="4" type="ORF">PRG01_0016300</name>
</gene>